<dbReference type="InterPro" id="IPR013525">
    <property type="entry name" value="ABC2_TM"/>
</dbReference>
<evidence type="ECO:0000256" key="4">
    <source>
        <dbReference type="ARBA" id="ARBA00023136"/>
    </source>
</evidence>
<feature type="transmembrane region" description="Helical" evidence="5">
    <location>
        <begin position="295"/>
        <end position="319"/>
    </location>
</feature>
<feature type="transmembrane region" description="Helical" evidence="5">
    <location>
        <begin position="200"/>
        <end position="221"/>
    </location>
</feature>
<feature type="transmembrane region" description="Helical" evidence="5">
    <location>
        <begin position="27"/>
        <end position="46"/>
    </location>
</feature>
<evidence type="ECO:0000256" key="2">
    <source>
        <dbReference type="ARBA" id="ARBA00022692"/>
    </source>
</evidence>
<dbReference type="Proteomes" id="UP001176960">
    <property type="component" value="Unassembled WGS sequence"/>
</dbReference>
<name>A0AA35Y3T2_9PROT</name>
<feature type="transmembrane region" description="Helical" evidence="5">
    <location>
        <begin position="384"/>
        <end position="402"/>
    </location>
</feature>
<organism evidence="7 8">
    <name type="scientific">Brytella acorum</name>
    <dbReference type="NCBI Taxonomy" id="2959299"/>
    <lineage>
        <taxon>Bacteria</taxon>
        <taxon>Pseudomonadati</taxon>
        <taxon>Pseudomonadota</taxon>
        <taxon>Alphaproteobacteria</taxon>
        <taxon>Acetobacterales</taxon>
        <taxon>Acetobacteraceae</taxon>
        <taxon>Brytella</taxon>
    </lineage>
</organism>
<evidence type="ECO:0000313" key="8">
    <source>
        <dbReference type="Proteomes" id="UP001176960"/>
    </source>
</evidence>
<evidence type="ECO:0000256" key="5">
    <source>
        <dbReference type="SAM" id="Phobius"/>
    </source>
</evidence>
<feature type="domain" description="ABC-2 type transporter transmembrane" evidence="6">
    <location>
        <begin position="26"/>
        <end position="397"/>
    </location>
</feature>
<accession>A0AA35Y3T2</accession>
<feature type="transmembrane region" description="Helical" evidence="5">
    <location>
        <begin position="256"/>
        <end position="275"/>
    </location>
</feature>
<evidence type="ECO:0000256" key="3">
    <source>
        <dbReference type="ARBA" id="ARBA00022989"/>
    </source>
</evidence>
<gene>
    <name evidence="7" type="ORF">LMG32879_001331</name>
</gene>
<evidence type="ECO:0000259" key="6">
    <source>
        <dbReference type="Pfam" id="PF12698"/>
    </source>
</evidence>
<dbReference type="AlphaFoldDB" id="A0AA35Y3T2"/>
<reference evidence="7" key="1">
    <citation type="submission" date="2023-03" db="EMBL/GenBank/DDBJ databases">
        <authorList>
            <person name="Cleenwerck I."/>
        </authorList>
    </citation>
    <scope>NUCLEOTIDE SEQUENCE</scope>
    <source>
        <strain evidence="7">LMG 32879</strain>
    </source>
</reference>
<sequence>MKIPRLNWRHVLLVASRDFRQTLRTRSFWLTVFLMPMLPVVGGLAGSRLAGDSEREKIVVIDPDGHMEPRLAAALHRVAPDIDVTPAPEALTKLQTEALDDAFRSYIAPPREDPHPPKGYVIAVPRNFPNDVHVRIWVSHNPGHTIITTINDVMSTGMRDAAMTQAGLSPAEAARINALEPTLSTRMPKHGLSDATLAKIAPTALAYILMLAVIMSAQWLLQAMVEERSGKLLEALLACITPDELLCGKLIATLEALVVLFAAWIGAGLLAAAILCPHLGLSFTQIVAPLTSLRMLIGAPFFLLTGSAALALICLAIGAQCETLREAQGMMMPVIFVLMLPVQMLLQMQVAGTATQAVAFARWVPIWTPFLDLPALSTQADWSIFAQGGLLLGFCILEAVVLTRVFRHALLRNDTGSKWGSLVAALLGQKDRAL</sequence>
<dbReference type="PANTHER" id="PTHR43471">
    <property type="entry name" value="ABC TRANSPORTER PERMEASE"/>
    <property type="match status" value="1"/>
</dbReference>
<evidence type="ECO:0000313" key="7">
    <source>
        <dbReference type="EMBL" id="CAI9120498.1"/>
    </source>
</evidence>
<keyword evidence="8" id="KW-1185">Reference proteome</keyword>
<comment type="caution">
    <text evidence="7">The sequence shown here is derived from an EMBL/GenBank/DDBJ whole genome shotgun (WGS) entry which is preliminary data.</text>
</comment>
<dbReference type="EMBL" id="CATKSH010000006">
    <property type="protein sequence ID" value="CAI9120498.1"/>
    <property type="molecule type" value="Genomic_DNA"/>
</dbReference>
<dbReference type="GO" id="GO:0140359">
    <property type="term" value="F:ABC-type transporter activity"/>
    <property type="evidence" value="ECO:0007669"/>
    <property type="project" value="InterPro"/>
</dbReference>
<evidence type="ECO:0000256" key="1">
    <source>
        <dbReference type="ARBA" id="ARBA00004141"/>
    </source>
</evidence>
<keyword evidence="4 5" id="KW-0472">Membrane</keyword>
<keyword evidence="2 5" id="KW-0812">Transmembrane</keyword>
<feature type="transmembrane region" description="Helical" evidence="5">
    <location>
        <begin position="331"/>
        <end position="364"/>
    </location>
</feature>
<dbReference type="RefSeq" id="WP_289840594.1">
    <property type="nucleotide sequence ID" value="NZ_CATKSH010000006.1"/>
</dbReference>
<keyword evidence="3 5" id="KW-1133">Transmembrane helix</keyword>
<protein>
    <submittedName>
        <fullName evidence="7">ABC transporter permease</fullName>
    </submittedName>
</protein>
<dbReference type="GO" id="GO:0016020">
    <property type="term" value="C:membrane"/>
    <property type="evidence" value="ECO:0007669"/>
    <property type="project" value="UniProtKB-SubCell"/>
</dbReference>
<proteinExistence type="predicted"/>
<comment type="subcellular location">
    <subcellularLocation>
        <location evidence="1">Membrane</location>
        <topology evidence="1">Multi-pass membrane protein</topology>
    </subcellularLocation>
</comment>
<dbReference type="Pfam" id="PF12698">
    <property type="entry name" value="ABC2_membrane_3"/>
    <property type="match status" value="1"/>
</dbReference>